<accession>U6KXY4</accession>
<dbReference type="PRINTS" id="PR00834">
    <property type="entry name" value="PROTEASES2C"/>
</dbReference>
<dbReference type="EMBL" id="HG675673">
    <property type="protein sequence ID" value="CDJ41808.1"/>
    <property type="molecule type" value="Genomic_DNA"/>
</dbReference>
<protein>
    <submittedName>
        <fullName evidence="8">Trypsin, putative</fullName>
    </submittedName>
</protein>
<keyword evidence="9" id="KW-1185">Reference proteome</keyword>
<evidence type="ECO:0000313" key="8">
    <source>
        <dbReference type="EMBL" id="CDJ41808.1"/>
    </source>
</evidence>
<feature type="compositionally biased region" description="Polar residues" evidence="5">
    <location>
        <begin position="486"/>
        <end position="496"/>
    </location>
</feature>
<dbReference type="InterPro" id="IPR041517">
    <property type="entry name" value="DEGP_PDZ"/>
</dbReference>
<feature type="signal peptide" evidence="6">
    <location>
        <begin position="1"/>
        <end position="18"/>
    </location>
</feature>
<evidence type="ECO:0000256" key="1">
    <source>
        <dbReference type="ARBA" id="ARBA00010541"/>
    </source>
</evidence>
<dbReference type="AlphaFoldDB" id="U6KXY4"/>
<evidence type="ECO:0000256" key="4">
    <source>
        <dbReference type="ARBA" id="ARBA00022825"/>
    </source>
</evidence>
<dbReference type="GeneID" id="25254764"/>
<evidence type="ECO:0000256" key="3">
    <source>
        <dbReference type="ARBA" id="ARBA00022801"/>
    </source>
</evidence>
<feature type="region of interest" description="Disordered" evidence="5">
    <location>
        <begin position="583"/>
        <end position="679"/>
    </location>
</feature>
<feature type="compositionally biased region" description="Basic and acidic residues" evidence="5">
    <location>
        <begin position="780"/>
        <end position="813"/>
    </location>
</feature>
<dbReference type="OrthoDB" id="4217619at2759"/>
<dbReference type="PANTHER" id="PTHR45980">
    <property type="match status" value="1"/>
</dbReference>
<evidence type="ECO:0000256" key="6">
    <source>
        <dbReference type="SAM" id="SignalP"/>
    </source>
</evidence>
<comment type="similarity">
    <text evidence="1">Belongs to the peptidase S1C family.</text>
</comment>
<dbReference type="InterPro" id="IPR001940">
    <property type="entry name" value="Peptidase_S1C"/>
</dbReference>
<feature type="domain" description="Protease Do-like PDZ" evidence="7">
    <location>
        <begin position="905"/>
        <end position="1050"/>
    </location>
</feature>
<feature type="compositionally biased region" description="Polar residues" evidence="5">
    <location>
        <begin position="548"/>
        <end position="567"/>
    </location>
</feature>
<reference evidence="8" key="2">
    <citation type="submission" date="2013-10" db="EMBL/GenBank/DDBJ databases">
        <authorList>
            <person name="Aslett M."/>
        </authorList>
    </citation>
    <scope>NUCLEOTIDE SEQUENCE [LARGE SCALE GENOMIC DNA]</scope>
    <source>
        <strain evidence="8">Houghton</strain>
    </source>
</reference>
<proteinExistence type="inferred from homology"/>
<feature type="compositionally biased region" description="Low complexity" evidence="5">
    <location>
        <begin position="764"/>
        <end position="779"/>
    </location>
</feature>
<dbReference type="Proteomes" id="UP000030747">
    <property type="component" value="Unassembled WGS sequence"/>
</dbReference>
<feature type="chain" id="PRO_5004673378" evidence="6">
    <location>
        <begin position="19"/>
        <end position="1059"/>
    </location>
</feature>
<dbReference type="RefSeq" id="XP_013232558.1">
    <property type="nucleotide sequence ID" value="XM_013377104.1"/>
</dbReference>
<dbReference type="Pfam" id="PF13365">
    <property type="entry name" value="Trypsin_2"/>
    <property type="match status" value="1"/>
</dbReference>
<dbReference type="Gene3D" id="3.20.190.20">
    <property type="match status" value="1"/>
</dbReference>
<keyword evidence="6" id="KW-0732">Signal</keyword>
<feature type="region of interest" description="Disordered" evidence="5">
    <location>
        <begin position="486"/>
        <end position="506"/>
    </location>
</feature>
<dbReference type="InterPro" id="IPR046449">
    <property type="entry name" value="DEGP_PDZ_sf"/>
</dbReference>
<keyword evidence="4" id="KW-0720">Serine protease</keyword>
<dbReference type="OMA" id="SIDYTIM"/>
<dbReference type="Pfam" id="PF17815">
    <property type="entry name" value="PDZ_3"/>
    <property type="match status" value="1"/>
</dbReference>
<name>U6KXY4_EIMTE</name>
<feature type="compositionally biased region" description="Polar residues" evidence="5">
    <location>
        <begin position="583"/>
        <end position="595"/>
    </location>
</feature>
<dbReference type="PANTHER" id="PTHR45980:SF9">
    <property type="entry name" value="PROTEASE DO-LIKE 10, MITOCHONDRIAL-RELATED"/>
    <property type="match status" value="1"/>
</dbReference>
<reference evidence="8" key="1">
    <citation type="submission" date="2013-10" db="EMBL/GenBank/DDBJ databases">
        <title>Genomic analysis of the causative agents of coccidiosis in chickens.</title>
        <authorList>
            <person name="Reid A.J."/>
            <person name="Blake D."/>
            <person name="Billington K."/>
            <person name="Browne H."/>
            <person name="Dunn M."/>
            <person name="Hung S."/>
            <person name="Kawahara F."/>
            <person name="Miranda-Saavedra D."/>
            <person name="Mourier T."/>
            <person name="Nagra H."/>
            <person name="Otto T.D."/>
            <person name="Rawlings N."/>
            <person name="Sanchez A."/>
            <person name="Sanders M."/>
            <person name="Subramaniam C."/>
            <person name="Tay Y."/>
            <person name="Dear P."/>
            <person name="Doerig C."/>
            <person name="Gruber A."/>
            <person name="Parkinson J."/>
            <person name="Shirley M."/>
            <person name="Wan K.L."/>
            <person name="Berriman M."/>
            <person name="Tomley F."/>
            <person name="Pain A."/>
        </authorList>
    </citation>
    <scope>NUCLEOTIDE SEQUENCE [LARGE SCALE GENOMIC DNA]</scope>
    <source>
        <strain evidence="8">Houghton</strain>
    </source>
</reference>
<dbReference type="SUPFAM" id="SSF50494">
    <property type="entry name" value="Trypsin-like serine proteases"/>
    <property type="match status" value="1"/>
</dbReference>
<evidence type="ECO:0000313" key="9">
    <source>
        <dbReference type="Proteomes" id="UP000030747"/>
    </source>
</evidence>
<evidence type="ECO:0000256" key="2">
    <source>
        <dbReference type="ARBA" id="ARBA00022670"/>
    </source>
</evidence>
<feature type="compositionally biased region" description="Polar residues" evidence="5">
    <location>
        <begin position="731"/>
        <end position="742"/>
    </location>
</feature>
<sequence>MRIILALSLSLTATFVDSYLLVTNEVGNGTPASSASTGNGGVSLGFKDAPTGAIQGGLHEANPSAFQEFSLIEEGAPIESKTGSVNEAERQKSTPEGGYLSAKRKSTQAKSSVNLTEVEEFASVVKIFVDAVKADFVSPWQMMAPKEQTGSGFVVEGRMIMTNAHLIADQTRVLVRRHGNPKRFLARVLAVCHECDLALVTVDDDVFWERIKPLAFGGVPQLRETVVVLGYPTGGDQLSITEGVVSRVGVSMYAHSSLGLLTVQIDAPINPGNSGGPALAAGKVVGVAFQGFSEMQNVGYIVPFPVIRHFLNDIALHKQHTGIVSLGIKAQPMENEALKRFKGMDTLPPEALPENVTASGVLVVSVDKVRRTIYTQGKIALPLSRYSQIPESSSAGKRCVRYKAHVGPSIAAFDSSMAKCELMKPILLVDQPVPRENDTTEHQRNVKEIAARVIWQPENWKPSTAASCSYCHHQQLIPREKRNVLQNQKKVSQSGTPEAADVQRETGPMQWVKTIVQVEDVKGVADAEGSRLLSTVETKEKHLRRVSAQGSTSNREVNEESAPQSGQDARMASPLLRADIESAPQSGQDAKTASPQLGADTAGVHESTSARSEPATLDLGVRKKAESAGALKYTPTNSSGHGSGDEDDERQKGQGRPDLRTQTGQTPVPKKRRSHTSNIRASLESLLREILRGSSKLRQVRNILLGRGGGDESDNLRGTFSATNTKRKAEQASNSNDNTQNEDALEKRPVVSGLKLAGDNTAGSAESNDSSPRSSNTSSKELRSEERTATENDAEEKRNLEEKSQKYESHDNERETEDTALAVAVHPLVDNPYFNPAFLDEKEFLGFQEGDVILSIGNYSMDLERVSFHYVITQYFNGETTWAYVLRDNRVIKITVPLMTPNFKVPPFTWDMKPSYFVYGGFVFTPLSKVLLATKLRKEAPHMFGFLVQRLDYQEEAGDEFVVLSLILASDISVGYEVPPCIVHSVNGHHVRNMQDLVRFIEAKDGDFVELQLEANEADKLHVAIDRKKAAAIQQKVLKDHNIVSDRSPDLIRKKINSL</sequence>
<feature type="region of interest" description="Disordered" evidence="5">
    <location>
        <begin position="535"/>
        <end position="570"/>
    </location>
</feature>
<feature type="region of interest" description="Disordered" evidence="5">
    <location>
        <begin position="724"/>
        <end position="817"/>
    </location>
</feature>
<dbReference type="VEuPathDB" id="ToxoDB:ETH_00028355"/>
<dbReference type="GO" id="GO:0004252">
    <property type="term" value="F:serine-type endopeptidase activity"/>
    <property type="evidence" value="ECO:0007669"/>
    <property type="project" value="InterPro"/>
</dbReference>
<evidence type="ECO:0000256" key="5">
    <source>
        <dbReference type="SAM" id="MobiDB-lite"/>
    </source>
</evidence>
<keyword evidence="3" id="KW-0378">Hydrolase</keyword>
<gene>
    <name evidence="8" type="ORF">ETH_00028355</name>
</gene>
<dbReference type="Gene3D" id="2.40.10.120">
    <property type="match status" value="1"/>
</dbReference>
<feature type="compositionally biased region" description="Basic and acidic residues" evidence="5">
    <location>
        <begin position="649"/>
        <end position="659"/>
    </location>
</feature>
<dbReference type="GO" id="GO:0006508">
    <property type="term" value="P:proteolysis"/>
    <property type="evidence" value="ECO:0007669"/>
    <property type="project" value="UniProtKB-KW"/>
</dbReference>
<feature type="region of interest" description="Disordered" evidence="5">
    <location>
        <begin position="80"/>
        <end position="105"/>
    </location>
</feature>
<evidence type="ECO:0000259" key="7">
    <source>
        <dbReference type="Pfam" id="PF17815"/>
    </source>
</evidence>
<dbReference type="VEuPathDB" id="ToxoDB:ETH2_0316500"/>
<organism evidence="8 9">
    <name type="scientific">Eimeria tenella</name>
    <name type="common">Coccidian parasite</name>
    <dbReference type="NCBI Taxonomy" id="5802"/>
    <lineage>
        <taxon>Eukaryota</taxon>
        <taxon>Sar</taxon>
        <taxon>Alveolata</taxon>
        <taxon>Apicomplexa</taxon>
        <taxon>Conoidasida</taxon>
        <taxon>Coccidia</taxon>
        <taxon>Eucoccidiorida</taxon>
        <taxon>Eimeriorina</taxon>
        <taxon>Eimeriidae</taxon>
        <taxon>Eimeria</taxon>
    </lineage>
</organism>
<dbReference type="InterPro" id="IPR009003">
    <property type="entry name" value="Peptidase_S1_PA"/>
</dbReference>
<keyword evidence="2" id="KW-0645">Protease</keyword>